<keyword evidence="4" id="KW-1185">Reference proteome</keyword>
<dbReference type="RefSeq" id="WP_022863156.1">
    <property type="nucleotide sequence ID" value="NZ_ATVG01000007.1"/>
</dbReference>
<feature type="transmembrane region" description="Helical" evidence="2">
    <location>
        <begin position="225"/>
        <end position="250"/>
    </location>
</feature>
<evidence type="ECO:0000313" key="3">
    <source>
        <dbReference type="EMBL" id="WCZ31538.1"/>
    </source>
</evidence>
<evidence type="ECO:0008006" key="5">
    <source>
        <dbReference type="Google" id="ProtNLM"/>
    </source>
</evidence>
<evidence type="ECO:0000256" key="1">
    <source>
        <dbReference type="SAM" id="MobiDB-lite"/>
    </source>
</evidence>
<evidence type="ECO:0000313" key="4">
    <source>
        <dbReference type="Proteomes" id="UP001220064"/>
    </source>
</evidence>
<reference evidence="3 4" key="1">
    <citation type="submission" date="2020-10" db="EMBL/GenBank/DDBJ databases">
        <title>Complete genome sequence of Corynebacterium massiliense DSM 45435, type strain of Corynebacterium massiliense.</title>
        <authorList>
            <person name="Busche T."/>
            <person name="Kalinowski J."/>
            <person name="Ruckert C."/>
        </authorList>
    </citation>
    <scope>NUCLEOTIDE SEQUENCE [LARGE SCALE GENOMIC DNA]</scope>
    <source>
        <strain evidence="3 4">DSM 45435</strain>
    </source>
</reference>
<keyword evidence="2" id="KW-0812">Transmembrane</keyword>
<organism evidence="3 4">
    <name type="scientific">Corynebacterium massiliense DSM 45435</name>
    <dbReference type="NCBI Taxonomy" id="1121364"/>
    <lineage>
        <taxon>Bacteria</taxon>
        <taxon>Bacillati</taxon>
        <taxon>Actinomycetota</taxon>
        <taxon>Actinomycetes</taxon>
        <taxon>Mycobacteriales</taxon>
        <taxon>Corynebacteriaceae</taxon>
        <taxon>Corynebacterium</taxon>
    </lineage>
</organism>
<accession>A0ABY7U4C0</accession>
<feature type="region of interest" description="Disordered" evidence="1">
    <location>
        <begin position="255"/>
        <end position="285"/>
    </location>
</feature>
<keyword evidence="2" id="KW-1133">Transmembrane helix</keyword>
<dbReference type="Proteomes" id="UP001220064">
    <property type="component" value="Chromosome"/>
</dbReference>
<name>A0ABY7U4C0_9CORY</name>
<proteinExistence type="predicted"/>
<gene>
    <name evidence="3" type="ORF">CMASS_00335</name>
</gene>
<feature type="transmembrane region" description="Helical" evidence="2">
    <location>
        <begin position="145"/>
        <end position="168"/>
    </location>
</feature>
<feature type="compositionally biased region" description="Basic and acidic residues" evidence="1">
    <location>
        <begin position="256"/>
        <end position="285"/>
    </location>
</feature>
<dbReference type="EMBL" id="CP063189">
    <property type="protein sequence ID" value="WCZ31538.1"/>
    <property type="molecule type" value="Genomic_DNA"/>
</dbReference>
<evidence type="ECO:0000256" key="2">
    <source>
        <dbReference type="SAM" id="Phobius"/>
    </source>
</evidence>
<sequence length="285" mass="32693">MEKWRLDHPEMGRIELLIGFSYEFKELFGDWPYSVDGEGRIPPADAGIKERFLAQFKNPTLFMQALVDGQRVAKPLPVGNRRIPLRGTKLDRDKPHLKVEKNGFDEVIDVDYREGSRVVEFTPPPGSRAEKRKQAMESSEFKRTFIPILTGLGKGGWALAVLVLGPLVSRLIDWLLSFLPDWELPAMPQVHLPVPAWHLPAPPDVYLPVPGWHLPSFDLPNPPEWLLFILEYTKIWVPIVMGIVFGVMALRRHRKSEAEKERWTEERGPEAEDRSPSEDRPDALR</sequence>
<protein>
    <recommendedName>
        <fullName evidence="5">PEGA domain-containing protein</fullName>
    </recommendedName>
</protein>
<keyword evidence="2" id="KW-0472">Membrane</keyword>